<reference evidence="3" key="1">
    <citation type="submission" date="2022-11" db="UniProtKB">
        <authorList>
            <consortium name="WormBaseParasite"/>
        </authorList>
    </citation>
    <scope>IDENTIFICATION</scope>
</reference>
<keyword evidence="2" id="KW-1185">Reference proteome</keyword>
<protein>
    <submittedName>
        <fullName evidence="3">BZIP domain-containing protein</fullName>
    </submittedName>
</protein>
<evidence type="ECO:0000256" key="1">
    <source>
        <dbReference type="SAM" id="MobiDB-lite"/>
    </source>
</evidence>
<name>A0A914QMR3_9BILA</name>
<feature type="compositionally biased region" description="Polar residues" evidence="1">
    <location>
        <begin position="14"/>
        <end position="31"/>
    </location>
</feature>
<feature type="region of interest" description="Disordered" evidence="1">
    <location>
        <begin position="1"/>
        <end position="87"/>
    </location>
</feature>
<dbReference type="WBParaSite" id="PDA_v2.g5028.t1">
    <property type="protein sequence ID" value="PDA_v2.g5028.t1"/>
    <property type="gene ID" value="PDA_v2.g5028"/>
</dbReference>
<dbReference type="Proteomes" id="UP000887578">
    <property type="component" value="Unplaced"/>
</dbReference>
<feature type="compositionally biased region" description="Basic residues" evidence="1">
    <location>
        <begin position="76"/>
        <end position="87"/>
    </location>
</feature>
<evidence type="ECO:0000313" key="2">
    <source>
        <dbReference type="Proteomes" id="UP000887578"/>
    </source>
</evidence>
<accession>A0A914QMR3</accession>
<proteinExistence type="predicted"/>
<sequence length="144" mass="16199">MLDPNEQFLPPISTHISENPETSPSLPSSVTSNRERSQSSEDSEGSYSLPSPLAKGGQRRRGRPTVYKTVKERKAAKNKAQKKYANKKKATLNELRIEVPALEKQNLELERNKQALIKACKEMLFHKDLPELDQKVIGAIIGFE</sequence>
<organism evidence="2 3">
    <name type="scientific">Panagrolaimus davidi</name>
    <dbReference type="NCBI Taxonomy" id="227884"/>
    <lineage>
        <taxon>Eukaryota</taxon>
        <taxon>Metazoa</taxon>
        <taxon>Ecdysozoa</taxon>
        <taxon>Nematoda</taxon>
        <taxon>Chromadorea</taxon>
        <taxon>Rhabditida</taxon>
        <taxon>Tylenchina</taxon>
        <taxon>Panagrolaimomorpha</taxon>
        <taxon>Panagrolaimoidea</taxon>
        <taxon>Panagrolaimidae</taxon>
        <taxon>Panagrolaimus</taxon>
    </lineage>
</organism>
<dbReference type="AlphaFoldDB" id="A0A914QMR3"/>
<evidence type="ECO:0000313" key="3">
    <source>
        <dbReference type="WBParaSite" id="PDA_v2.g5028.t1"/>
    </source>
</evidence>